<evidence type="ECO:0000313" key="2">
    <source>
        <dbReference type="EMBL" id="CBJ88802.1"/>
    </source>
</evidence>
<organism evidence="2 3">
    <name type="scientific">Xenorhabdus nematophila (strain ATCC 19061 / DSM 3370 / CCUG 14189 / LMG 1036 / NCIMB 9965 / AN6)</name>
    <dbReference type="NCBI Taxonomy" id="406817"/>
    <lineage>
        <taxon>Bacteria</taxon>
        <taxon>Pseudomonadati</taxon>
        <taxon>Pseudomonadota</taxon>
        <taxon>Gammaproteobacteria</taxon>
        <taxon>Enterobacterales</taxon>
        <taxon>Morganellaceae</taxon>
        <taxon>Xenorhabdus</taxon>
    </lineage>
</organism>
<keyword evidence="1" id="KW-0812">Transmembrane</keyword>
<keyword evidence="3" id="KW-1185">Reference proteome</keyword>
<gene>
    <name evidence="2" type="ordered locus">XNC1_0731</name>
</gene>
<name>D3VJP6_XENNA</name>
<dbReference type="AlphaFoldDB" id="D3VJP6"/>
<reference evidence="2 3" key="1">
    <citation type="journal article" date="2011" name="PLoS ONE">
        <title>The entomopathogenic bacterial endosymbionts xenorhabdus and photorhabdus: convergent lifestyles from divergent genomes.</title>
        <authorList>
            <person name="Chaston J.M."/>
            <person name="Suen G."/>
            <person name="Tucker S.L."/>
            <person name="Andersen A.W."/>
            <person name="Bhasin A."/>
            <person name="Bode E."/>
            <person name="Bode H.B."/>
            <person name="Brachmann A.O."/>
            <person name="Cowles C.E."/>
            <person name="Cowles K.N."/>
            <person name="Darby C."/>
            <person name="de Leon L."/>
            <person name="Drace K."/>
            <person name="Du Z."/>
            <person name="Givaudan A."/>
            <person name="Herbert Tran E.E."/>
            <person name="Jewell K.A."/>
            <person name="Knack J.J."/>
            <person name="Krasomil-Osterfeld K.C."/>
            <person name="Kukor R."/>
            <person name="Lanois A."/>
            <person name="Latreille P."/>
            <person name="Leimgruber N.K."/>
            <person name="Lipke C.M."/>
            <person name="Liu R."/>
            <person name="Lu X."/>
            <person name="Martens E.C."/>
            <person name="Marri P.R."/>
            <person name="Medigue C."/>
            <person name="Menard M.L."/>
            <person name="Miller N.M."/>
            <person name="Morales-Soto N."/>
            <person name="Norton S."/>
            <person name="Ogier J.C."/>
            <person name="Orchard S.S."/>
            <person name="Park D."/>
            <person name="Park Y."/>
            <person name="Qurollo B.A."/>
            <person name="Sugar D.R."/>
            <person name="Richards G.R."/>
            <person name="Rouy Z."/>
            <person name="Slominski B."/>
            <person name="Slominski K."/>
            <person name="Snyder H."/>
            <person name="Tjaden B.C."/>
            <person name="van der Hoeven R."/>
            <person name="Welch R.D."/>
            <person name="Wheeler C."/>
            <person name="Xiang B."/>
            <person name="Barbazuk B."/>
            <person name="Gaudriault S."/>
            <person name="Goodner B."/>
            <person name="Slater S.C."/>
            <person name="Forst S."/>
            <person name="Goldman B.S."/>
            <person name="Goodrich-Blair H."/>
        </authorList>
    </citation>
    <scope>NUCLEOTIDE SEQUENCE [LARGE SCALE GENOMIC DNA]</scope>
    <source>
        <strain evidence="3">ATCC 19061 / DSM 3370 / CCUG 14189 / LMG 1036 / NCIMB 9965 / AN6</strain>
    </source>
</reference>
<dbReference type="STRING" id="406817.XNC1_0731"/>
<keyword evidence="1" id="KW-0472">Membrane</keyword>
<dbReference type="KEGG" id="xne:XNC1_0731"/>
<keyword evidence="1" id="KW-1133">Transmembrane helix</keyword>
<protein>
    <submittedName>
        <fullName evidence="2">Uncharacterized protein</fullName>
    </submittedName>
</protein>
<dbReference type="HOGENOM" id="CLU_3105469_0_0_6"/>
<dbReference type="EMBL" id="FN667742">
    <property type="protein sequence ID" value="CBJ88802.1"/>
    <property type="molecule type" value="Genomic_DNA"/>
</dbReference>
<accession>D3VJP6</accession>
<feature type="transmembrane region" description="Helical" evidence="1">
    <location>
        <begin position="6"/>
        <end position="25"/>
    </location>
</feature>
<proteinExistence type="predicted"/>
<sequence>MRFDNISIIGNGVSGIATFISLVMYSNIKIITFISPTEMGGQKHSLMLVRI</sequence>
<evidence type="ECO:0000256" key="1">
    <source>
        <dbReference type="SAM" id="Phobius"/>
    </source>
</evidence>
<dbReference type="Proteomes" id="UP000008075">
    <property type="component" value="Chromosome"/>
</dbReference>
<evidence type="ECO:0000313" key="3">
    <source>
        <dbReference type="Proteomes" id="UP000008075"/>
    </source>
</evidence>